<name>K4KGH8_SIMAS</name>
<organism evidence="1 2">
    <name type="scientific">Simiduia agarivorans (strain DSM 21679 / JCM 13881 / BCRC 17597 / SA1)</name>
    <dbReference type="NCBI Taxonomy" id="1117647"/>
    <lineage>
        <taxon>Bacteria</taxon>
        <taxon>Pseudomonadati</taxon>
        <taxon>Pseudomonadota</taxon>
        <taxon>Gammaproteobacteria</taxon>
        <taxon>Cellvibrionales</taxon>
        <taxon>Cellvibrionaceae</taxon>
        <taxon>Simiduia</taxon>
    </lineage>
</organism>
<evidence type="ECO:0000313" key="1">
    <source>
        <dbReference type="EMBL" id="AFU97295.1"/>
    </source>
</evidence>
<protein>
    <recommendedName>
        <fullName evidence="3">Lipoprotein</fullName>
    </recommendedName>
</protein>
<evidence type="ECO:0000313" key="2">
    <source>
        <dbReference type="Proteomes" id="UP000000466"/>
    </source>
</evidence>
<dbReference type="eggNOG" id="ENOG5034AFH">
    <property type="taxonomic scope" value="Bacteria"/>
</dbReference>
<dbReference type="AlphaFoldDB" id="K4KGH8"/>
<dbReference type="PROSITE" id="PS51257">
    <property type="entry name" value="PROKAR_LIPOPROTEIN"/>
    <property type="match status" value="1"/>
</dbReference>
<reference evidence="1 2" key="1">
    <citation type="journal article" date="2013" name="Genome Announc.">
        <title>Complete genome sequence of Simiduia agarivorans SA1(T), a marine bacterium able to degrade a variety of polysaccharides.</title>
        <authorList>
            <person name="Lin S.Y."/>
            <person name="Shieh W.Y."/>
            <person name="Chen J.S."/>
            <person name="Tang S.L."/>
        </authorList>
    </citation>
    <scope>NUCLEOTIDE SEQUENCE [LARGE SCALE GENOMIC DNA]</scope>
    <source>
        <strain evidence="2">DSM 21679 / JCM 13881 / BCRC 17597 / SA1</strain>
    </source>
</reference>
<sequence>MLRTAHILTTYLLLSTGILISGCSAQEEPENEQYLQTQEENYSEDDAWNPADDGYRRARMAVTFLIEQEGVLHEVDNSRPGDPVTTDIDWHFRLSAKRELDVWVLADLRFRFPESADIETQLEWLRSEPYFEVEPDATQDDSAYDADDQPIINAEGTIEFSSEFRYARPNAADAVLTERVANATGRPVRLAIKHMEPSMLGEGYEVTLQITEDYTGEAINTLTYRDGRVDSFTDVLAPDEDRTIKFVPALKQGPVMPYPMEGEQALPEIAAKNREIMNEMLAGLRQANFAEKLLAGIIAGLKTTDSKDALILHYRNDGGEGIPMFYAGTELLAAPLSKNLIDFKIQFTLDQ</sequence>
<proteinExistence type="predicted"/>
<dbReference type="KEGG" id="saga:M5M_00290"/>
<dbReference type="EMBL" id="CP003746">
    <property type="protein sequence ID" value="AFU97295.1"/>
    <property type="molecule type" value="Genomic_DNA"/>
</dbReference>
<dbReference type="HOGENOM" id="CLU_789631_0_0_6"/>
<keyword evidence="2" id="KW-1185">Reference proteome</keyword>
<gene>
    <name evidence="1" type="ordered locus">M5M_00290</name>
</gene>
<evidence type="ECO:0008006" key="3">
    <source>
        <dbReference type="Google" id="ProtNLM"/>
    </source>
</evidence>
<accession>K4KGH8</accession>
<dbReference type="Proteomes" id="UP000000466">
    <property type="component" value="Chromosome"/>
</dbReference>